<dbReference type="EMBL" id="UPHP01000142">
    <property type="protein sequence ID" value="VBA43838.1"/>
    <property type="molecule type" value="Genomic_DNA"/>
</dbReference>
<name>A0A498QBZ5_9MYCO</name>
<dbReference type="RefSeq" id="WP_244604144.1">
    <property type="nucleotide sequence ID" value="NZ_UPHP01000142.1"/>
</dbReference>
<organism evidence="2 3">
    <name type="scientific">Mycobacterium attenuatum</name>
    <dbReference type="NCBI Taxonomy" id="2341086"/>
    <lineage>
        <taxon>Bacteria</taxon>
        <taxon>Bacillati</taxon>
        <taxon>Actinomycetota</taxon>
        <taxon>Actinomycetes</taxon>
        <taxon>Mycobacteriales</taxon>
        <taxon>Mycobacteriaceae</taxon>
        <taxon>Mycobacterium</taxon>
    </lineage>
</organism>
<keyword evidence="3" id="KW-1185">Reference proteome</keyword>
<evidence type="ECO:0000313" key="2">
    <source>
        <dbReference type="EMBL" id="VBA43838.1"/>
    </source>
</evidence>
<evidence type="ECO:0000313" key="3">
    <source>
        <dbReference type="Proteomes" id="UP000273307"/>
    </source>
</evidence>
<evidence type="ECO:0000256" key="1">
    <source>
        <dbReference type="SAM" id="MobiDB-lite"/>
    </source>
</evidence>
<gene>
    <name evidence="2" type="ORF">LAUMK136_05313</name>
</gene>
<feature type="compositionally biased region" description="Acidic residues" evidence="1">
    <location>
        <begin position="141"/>
        <end position="151"/>
    </location>
</feature>
<reference evidence="2 3" key="1">
    <citation type="submission" date="2018-09" db="EMBL/GenBank/DDBJ databases">
        <authorList>
            <person name="Tagini F."/>
        </authorList>
    </citation>
    <scope>NUCLEOTIDE SEQUENCE [LARGE SCALE GENOMIC DNA]</scope>
    <source>
        <strain evidence="2 3">MK136</strain>
    </source>
</reference>
<sequence>MLHVSSLFVAGTATLDEYGAINATRIPMTWFQVDQMPLWAKVPVVLVVHAKAGGDYDPELHVVCKDPAGVPRGTLKASWHWPDDDDKASKYRCFTQELSFPIETAGEYTIGAYYDEQGKIEISTPIPISIIVAPEPPPGGEGEEAANDDSG</sequence>
<accession>A0A498QBZ5</accession>
<feature type="region of interest" description="Disordered" evidence="1">
    <location>
        <begin position="132"/>
        <end position="151"/>
    </location>
</feature>
<dbReference type="AlphaFoldDB" id="A0A498QBZ5"/>
<proteinExistence type="predicted"/>
<dbReference type="Proteomes" id="UP000273307">
    <property type="component" value="Unassembled WGS sequence"/>
</dbReference>
<protein>
    <submittedName>
        <fullName evidence="2">Uncharacterized protein</fullName>
    </submittedName>
</protein>